<dbReference type="Gene3D" id="3.90.1140.10">
    <property type="entry name" value="Cyclic phosphodiesterase"/>
    <property type="match status" value="1"/>
</dbReference>
<dbReference type="SUPFAM" id="SSF55144">
    <property type="entry name" value="LigT-like"/>
    <property type="match status" value="1"/>
</dbReference>
<dbReference type="OrthoDB" id="666946at2"/>
<keyword evidence="2" id="KW-1185">Reference proteome</keyword>
<reference evidence="2" key="1">
    <citation type="submission" date="2016-04" db="EMBL/GenBank/DDBJ databases">
        <authorList>
            <person name="Chen L."/>
            <person name="Zhuang W."/>
            <person name="Wang G."/>
        </authorList>
    </citation>
    <scope>NUCLEOTIDE SEQUENCE [LARGE SCALE GENOMIC DNA]</scope>
    <source>
        <strain evidence="2">208</strain>
    </source>
</reference>
<protein>
    <recommendedName>
        <fullName evidence="3">2'-5' RNA ligase</fullName>
    </recommendedName>
</protein>
<evidence type="ECO:0008006" key="3">
    <source>
        <dbReference type="Google" id="ProtNLM"/>
    </source>
</evidence>
<dbReference type="Pfam" id="PF13563">
    <property type="entry name" value="2_5_RNA_ligase2"/>
    <property type="match status" value="1"/>
</dbReference>
<organism evidence="1 2">
    <name type="scientific">Niastella populi</name>
    <dbReference type="NCBI Taxonomy" id="550983"/>
    <lineage>
        <taxon>Bacteria</taxon>
        <taxon>Pseudomonadati</taxon>
        <taxon>Bacteroidota</taxon>
        <taxon>Chitinophagia</taxon>
        <taxon>Chitinophagales</taxon>
        <taxon>Chitinophagaceae</taxon>
        <taxon>Niastella</taxon>
    </lineage>
</organism>
<dbReference type="InterPro" id="IPR009097">
    <property type="entry name" value="Cyclic_Pdiesterase"/>
</dbReference>
<dbReference type="Proteomes" id="UP000192276">
    <property type="component" value="Unassembled WGS sequence"/>
</dbReference>
<gene>
    <name evidence="1" type="ORF">A4R26_30435</name>
</gene>
<sequence>MNTGLAKNVSEAWPGNGHREYRLVIYPDAVVYEKIMAEKQRFYMNYGVESVVNSFPNIMVAGFYAGEGMEETLIRWIHRICSQLNSFDITLNNYSGLPQHSIYLRVQDPQPVQQLAAQLKTLDGHVHAMRGHAFERIPHIVLANELPEPVYQQAMPVYSRKTFRARFMATELVLLARDHPFATSKTINVFRFLPANHKSYSEVA</sequence>
<evidence type="ECO:0000313" key="1">
    <source>
        <dbReference type="EMBL" id="OQP49845.1"/>
    </source>
</evidence>
<dbReference type="EMBL" id="LWBP01000225">
    <property type="protein sequence ID" value="OQP49845.1"/>
    <property type="molecule type" value="Genomic_DNA"/>
</dbReference>
<evidence type="ECO:0000313" key="2">
    <source>
        <dbReference type="Proteomes" id="UP000192276"/>
    </source>
</evidence>
<accession>A0A1V9EVF1</accession>
<dbReference type="AlphaFoldDB" id="A0A1V9EVF1"/>
<dbReference type="STRING" id="550983.A4R26_30435"/>
<dbReference type="RefSeq" id="WP_081170102.1">
    <property type="nucleotide sequence ID" value="NZ_LWBP01000225.1"/>
</dbReference>
<comment type="caution">
    <text evidence="1">The sequence shown here is derived from an EMBL/GenBank/DDBJ whole genome shotgun (WGS) entry which is preliminary data.</text>
</comment>
<name>A0A1V9EVF1_9BACT</name>
<proteinExistence type="predicted"/>